<protein>
    <submittedName>
        <fullName evidence="1">Uncharacterized protein</fullName>
    </submittedName>
</protein>
<dbReference type="Proteomes" id="UP000018144">
    <property type="component" value="Unassembled WGS sequence"/>
</dbReference>
<evidence type="ECO:0000313" key="1">
    <source>
        <dbReference type="EMBL" id="CCX06356.1"/>
    </source>
</evidence>
<sequence length="128" mass="14767">MFSKFHGVDRSTMAELIERIKWPLRMIVIEGLGKQQAAMEQILAVLEESNSARSELQKQSDQIWGVLAVLGGTIEKDKEIHTMLHTVQNIEKELKDEDVEKILIWLSSIDPQKRNQDNRAKRVKETDN</sequence>
<keyword evidence="2" id="KW-1185">Reference proteome</keyword>
<gene>
    <name evidence="1" type="ORF">PCON_05943</name>
</gene>
<proteinExistence type="predicted"/>
<dbReference type="EMBL" id="HF935286">
    <property type="protein sequence ID" value="CCX06356.1"/>
    <property type="molecule type" value="Genomic_DNA"/>
</dbReference>
<accession>U4KX60</accession>
<reference evidence="1 2" key="1">
    <citation type="journal article" date="2013" name="PLoS Genet.">
        <title>The genome and development-dependent transcriptomes of Pyronema confluens: a window into fungal evolution.</title>
        <authorList>
            <person name="Traeger S."/>
            <person name="Altegoer F."/>
            <person name="Freitag M."/>
            <person name="Gabaldon T."/>
            <person name="Kempken F."/>
            <person name="Kumar A."/>
            <person name="Marcet-Houben M."/>
            <person name="Poggeler S."/>
            <person name="Stajich J.E."/>
            <person name="Nowrousian M."/>
        </authorList>
    </citation>
    <scope>NUCLEOTIDE SEQUENCE [LARGE SCALE GENOMIC DNA]</scope>
    <source>
        <strain evidence="2">CBS 100304</strain>
        <tissue evidence="1">Vegetative mycelium</tissue>
    </source>
</reference>
<organism evidence="1 2">
    <name type="scientific">Pyronema omphalodes (strain CBS 100304)</name>
    <name type="common">Pyronema confluens</name>
    <dbReference type="NCBI Taxonomy" id="1076935"/>
    <lineage>
        <taxon>Eukaryota</taxon>
        <taxon>Fungi</taxon>
        <taxon>Dikarya</taxon>
        <taxon>Ascomycota</taxon>
        <taxon>Pezizomycotina</taxon>
        <taxon>Pezizomycetes</taxon>
        <taxon>Pezizales</taxon>
        <taxon>Pyronemataceae</taxon>
        <taxon>Pyronema</taxon>
    </lineage>
</organism>
<evidence type="ECO:0000313" key="2">
    <source>
        <dbReference type="Proteomes" id="UP000018144"/>
    </source>
</evidence>
<name>U4KX60_PYROM</name>
<dbReference type="AlphaFoldDB" id="U4KX60"/>